<dbReference type="OrthoDB" id="1640114at2"/>
<protein>
    <submittedName>
        <fullName evidence="2">Glycosyl transferase family 2</fullName>
    </submittedName>
</protein>
<accession>A0A1I2A8W1</accession>
<dbReference type="GO" id="GO:0006487">
    <property type="term" value="P:protein N-linked glycosylation"/>
    <property type="evidence" value="ECO:0007669"/>
    <property type="project" value="TreeGrafter"/>
</dbReference>
<dbReference type="EMBL" id="FONL01000005">
    <property type="protein sequence ID" value="SFE40169.1"/>
    <property type="molecule type" value="Genomic_DNA"/>
</dbReference>
<dbReference type="RefSeq" id="WP_093913271.1">
    <property type="nucleotide sequence ID" value="NZ_FONL01000005.1"/>
</dbReference>
<evidence type="ECO:0000313" key="3">
    <source>
        <dbReference type="Proteomes" id="UP000198896"/>
    </source>
</evidence>
<keyword evidence="3" id="KW-1185">Reference proteome</keyword>
<sequence length="131" mass="14613">MHKENTYPLISVVVPAYNAETRIAGTLEAIIAQDYPNLEVIVVNDASKDKTEQAARRVLESCGRPFSVISHKKNRGVSAAAGTTRTPVSGPPVFERERTLCKDKESGRLFPFEAGIDCDFWLYVFDFVTQF</sequence>
<keyword evidence="2" id="KW-0808">Transferase</keyword>
<evidence type="ECO:0000259" key="1">
    <source>
        <dbReference type="Pfam" id="PF00535"/>
    </source>
</evidence>
<gene>
    <name evidence="2" type="ORF">SAMN05216245_10590</name>
</gene>
<organism evidence="2 3">
    <name type="scientific">Succiniclasticum ruminis DSM 9236</name>
    <dbReference type="NCBI Taxonomy" id="1123323"/>
    <lineage>
        <taxon>Bacteria</taxon>
        <taxon>Bacillati</taxon>
        <taxon>Bacillota</taxon>
        <taxon>Negativicutes</taxon>
        <taxon>Acidaminococcales</taxon>
        <taxon>Acidaminococcaceae</taxon>
        <taxon>Succiniclasticum</taxon>
    </lineage>
</organism>
<feature type="domain" description="Glycosyltransferase 2-like" evidence="1">
    <location>
        <begin position="11"/>
        <end position="80"/>
    </location>
</feature>
<dbReference type="SUPFAM" id="SSF53448">
    <property type="entry name" value="Nucleotide-diphospho-sugar transferases"/>
    <property type="match status" value="1"/>
</dbReference>
<dbReference type="InterPro" id="IPR029044">
    <property type="entry name" value="Nucleotide-diphossugar_trans"/>
</dbReference>
<dbReference type="GO" id="GO:0016740">
    <property type="term" value="F:transferase activity"/>
    <property type="evidence" value="ECO:0007669"/>
    <property type="project" value="UniProtKB-KW"/>
</dbReference>
<dbReference type="InterPro" id="IPR001173">
    <property type="entry name" value="Glyco_trans_2-like"/>
</dbReference>
<evidence type="ECO:0000313" key="2">
    <source>
        <dbReference type="EMBL" id="SFE40169.1"/>
    </source>
</evidence>
<dbReference type="PANTHER" id="PTHR10859:SF91">
    <property type="entry name" value="DOLICHYL-PHOSPHATE BETA-GLUCOSYLTRANSFERASE"/>
    <property type="match status" value="1"/>
</dbReference>
<dbReference type="CDD" id="cd00761">
    <property type="entry name" value="Glyco_tranf_GTA_type"/>
    <property type="match status" value="1"/>
</dbReference>
<name>A0A1I2A8W1_9FIRM</name>
<dbReference type="PANTHER" id="PTHR10859">
    <property type="entry name" value="GLYCOSYL TRANSFERASE"/>
    <property type="match status" value="1"/>
</dbReference>
<dbReference type="Pfam" id="PF00535">
    <property type="entry name" value="Glycos_transf_2"/>
    <property type="match status" value="1"/>
</dbReference>
<proteinExistence type="predicted"/>
<reference evidence="2 3" key="1">
    <citation type="submission" date="2016-10" db="EMBL/GenBank/DDBJ databases">
        <authorList>
            <person name="de Groot N.N."/>
        </authorList>
    </citation>
    <scope>NUCLEOTIDE SEQUENCE [LARGE SCALE GENOMIC DNA]</scope>
    <source>
        <strain evidence="2 3">DSM 9236</strain>
    </source>
</reference>
<dbReference type="Gene3D" id="3.90.550.10">
    <property type="entry name" value="Spore Coat Polysaccharide Biosynthesis Protein SpsA, Chain A"/>
    <property type="match status" value="1"/>
</dbReference>
<dbReference type="AlphaFoldDB" id="A0A1I2A8W1"/>
<dbReference type="STRING" id="1123323.SAMN05216245_10590"/>
<dbReference type="Proteomes" id="UP000198896">
    <property type="component" value="Unassembled WGS sequence"/>
</dbReference>